<comment type="subcellular location">
    <subcellularLocation>
        <location evidence="1">Cell membrane</location>
        <topology evidence="1">Multi-pass membrane protein</topology>
    </subcellularLocation>
</comment>
<protein>
    <recommendedName>
        <fullName evidence="8">G-protein coupled receptors family 1 profile domain-containing protein</fullName>
    </recommendedName>
</protein>
<dbReference type="PANTHER" id="PTHR24241:SF76">
    <property type="entry name" value="NEUROPEPTIDE SIFAMIDE RECEPTOR"/>
    <property type="match status" value="1"/>
</dbReference>
<evidence type="ECO:0000256" key="3">
    <source>
        <dbReference type="ARBA" id="ARBA00022692"/>
    </source>
</evidence>
<dbReference type="GO" id="GO:0032870">
    <property type="term" value="P:cellular response to hormone stimulus"/>
    <property type="evidence" value="ECO:0007669"/>
    <property type="project" value="TreeGrafter"/>
</dbReference>
<feature type="transmembrane region" description="Helical" evidence="7">
    <location>
        <begin position="443"/>
        <end position="465"/>
    </location>
</feature>
<evidence type="ECO:0000313" key="9">
    <source>
        <dbReference type="EMBL" id="VDH99955.1"/>
    </source>
</evidence>
<feature type="transmembrane region" description="Helical" evidence="7">
    <location>
        <begin position="531"/>
        <end position="550"/>
    </location>
</feature>
<gene>
    <name evidence="9" type="ORF">MGAL_10B054965</name>
</gene>
<comment type="caution">
    <text evidence="9">The sequence shown here is derived from an EMBL/GenBank/DDBJ whole genome shotgun (WGS) entry which is preliminary data.</text>
</comment>
<proteinExistence type="predicted"/>
<feature type="transmembrane region" description="Helical" evidence="7">
    <location>
        <begin position="387"/>
        <end position="408"/>
    </location>
</feature>
<evidence type="ECO:0000256" key="1">
    <source>
        <dbReference type="ARBA" id="ARBA00004651"/>
    </source>
</evidence>
<evidence type="ECO:0000256" key="5">
    <source>
        <dbReference type="ARBA" id="ARBA00023136"/>
    </source>
</evidence>
<evidence type="ECO:0000259" key="8">
    <source>
        <dbReference type="PROSITE" id="PS50262"/>
    </source>
</evidence>
<evidence type="ECO:0000256" key="2">
    <source>
        <dbReference type="ARBA" id="ARBA00022475"/>
    </source>
</evidence>
<keyword evidence="6" id="KW-0675">Receptor</keyword>
<name>A0A8B6C4I3_MYTGA</name>
<evidence type="ECO:0000256" key="6">
    <source>
        <dbReference type="ARBA" id="ARBA00023170"/>
    </source>
</evidence>
<dbReference type="GO" id="GO:0005886">
    <property type="term" value="C:plasma membrane"/>
    <property type="evidence" value="ECO:0007669"/>
    <property type="project" value="UniProtKB-SubCell"/>
</dbReference>
<dbReference type="EMBL" id="UYJE01001190">
    <property type="protein sequence ID" value="VDH99955.1"/>
    <property type="molecule type" value="Genomic_DNA"/>
</dbReference>
<feature type="transmembrane region" description="Helical" evidence="7">
    <location>
        <begin position="258"/>
        <end position="281"/>
    </location>
</feature>
<accession>A0A8B6C4I3</accession>
<dbReference type="GO" id="GO:0004930">
    <property type="term" value="F:G protein-coupled receptor activity"/>
    <property type="evidence" value="ECO:0007669"/>
    <property type="project" value="TreeGrafter"/>
</dbReference>
<feature type="transmembrane region" description="Helical" evidence="7">
    <location>
        <begin position="353"/>
        <end position="375"/>
    </location>
</feature>
<evidence type="ECO:0000313" key="10">
    <source>
        <dbReference type="Proteomes" id="UP000596742"/>
    </source>
</evidence>
<keyword evidence="3 7" id="KW-0812">Transmembrane</keyword>
<keyword evidence="4 7" id="KW-1133">Transmembrane helix</keyword>
<reference evidence="9" key="1">
    <citation type="submission" date="2018-11" db="EMBL/GenBank/DDBJ databases">
        <authorList>
            <person name="Alioto T."/>
            <person name="Alioto T."/>
        </authorList>
    </citation>
    <scope>NUCLEOTIDE SEQUENCE</scope>
</reference>
<feature type="domain" description="G-protein coupled receptors family 1 profile" evidence="8">
    <location>
        <begin position="262"/>
        <end position="547"/>
    </location>
</feature>
<dbReference type="SUPFAM" id="SSF81321">
    <property type="entry name" value="Family A G protein-coupled receptor-like"/>
    <property type="match status" value="1"/>
</dbReference>
<dbReference type="InterPro" id="IPR017452">
    <property type="entry name" value="GPCR_Rhodpsn_7TM"/>
</dbReference>
<keyword evidence="10" id="KW-1185">Reference proteome</keyword>
<dbReference type="PANTHER" id="PTHR24241">
    <property type="entry name" value="NEUROPEPTIDE RECEPTOR-RELATED G-PROTEIN COUPLED RECEPTOR"/>
    <property type="match status" value="1"/>
</dbReference>
<feature type="transmembrane region" description="Helical" evidence="7">
    <location>
        <begin position="293"/>
        <end position="318"/>
    </location>
</feature>
<dbReference type="OrthoDB" id="10309009at2759"/>
<dbReference type="Gene3D" id="1.20.1070.10">
    <property type="entry name" value="Rhodopsin 7-helix transmembrane proteins"/>
    <property type="match status" value="1"/>
</dbReference>
<dbReference type="PROSITE" id="PS50262">
    <property type="entry name" value="G_PROTEIN_RECEP_F1_2"/>
    <property type="match status" value="1"/>
</dbReference>
<keyword evidence="2" id="KW-1003">Cell membrane</keyword>
<evidence type="ECO:0000256" key="7">
    <source>
        <dbReference type="SAM" id="Phobius"/>
    </source>
</evidence>
<sequence>MIKSQDSSSAPRTVSFHVDNIGEVSVYTDDLSVHPLGNTGLSFVLHHTNDLYIINIIDRTCSDVFIDISNIYEVLENETCKRNFHISKLFDAVNDTHNVHFIDDGIIPLFEDIGITFVDKQCIDDFKLFLSTKGIVKISNEEIHYFLTNLTDCVQCVTLAKEHIFHVNVYEEKGLSKDGITSIGESPVMFSFEDDKCVDNFVDFVALYGHIDIEHQDFLVSPSNINEFHRIYKCLDFRIPCFGERYDDNFLVLPPKPAAIAGSVLSIVIIVVNTYVMFVFLQTKNRSPIVIMLSAIALTDMLTAVFVCTPMTIPYLLYDRQITFSPHYNSWLWLSYDYVTFILWTESFEISNIFHMASIFITTALCVQRAVSMLFPIWSKIHITNQVCVYTSIVLFGYSFLLNTVLIICHLNLSFNIDGILCIDYERLDILEIESYTYLLINISYISSCILMVVCSFYIACKLTLLRENLKWVDSQEVQKRNRRSAFVVVVISVICTVSEVISIMTLTFHFATDEQIDKFIGDFFDLLYTYQQLSITIGFFCNFFAYLFMGTQLRETIFESFKRVINFLQCKC</sequence>
<keyword evidence="5 7" id="KW-0472">Membrane</keyword>
<dbReference type="Proteomes" id="UP000596742">
    <property type="component" value="Unassembled WGS sequence"/>
</dbReference>
<organism evidence="9 10">
    <name type="scientific">Mytilus galloprovincialis</name>
    <name type="common">Mediterranean mussel</name>
    <dbReference type="NCBI Taxonomy" id="29158"/>
    <lineage>
        <taxon>Eukaryota</taxon>
        <taxon>Metazoa</taxon>
        <taxon>Spiralia</taxon>
        <taxon>Lophotrochozoa</taxon>
        <taxon>Mollusca</taxon>
        <taxon>Bivalvia</taxon>
        <taxon>Autobranchia</taxon>
        <taxon>Pteriomorphia</taxon>
        <taxon>Mytilida</taxon>
        <taxon>Mytiloidea</taxon>
        <taxon>Mytilidae</taxon>
        <taxon>Mytilinae</taxon>
        <taxon>Mytilus</taxon>
    </lineage>
</organism>
<dbReference type="AlphaFoldDB" id="A0A8B6C4I3"/>
<dbReference type="GO" id="GO:0042277">
    <property type="term" value="F:peptide binding"/>
    <property type="evidence" value="ECO:0007669"/>
    <property type="project" value="TreeGrafter"/>
</dbReference>
<evidence type="ECO:0000256" key="4">
    <source>
        <dbReference type="ARBA" id="ARBA00022989"/>
    </source>
</evidence>
<feature type="transmembrane region" description="Helical" evidence="7">
    <location>
        <begin position="486"/>
        <end position="511"/>
    </location>
</feature>